<evidence type="ECO:0000313" key="14">
    <source>
        <dbReference type="EMBL" id="KAJ2899823.1"/>
    </source>
</evidence>
<dbReference type="InterPro" id="IPR011009">
    <property type="entry name" value="Kinase-like_dom_sf"/>
</dbReference>
<dbReference type="Proteomes" id="UP001201980">
    <property type="component" value="Unassembled WGS sequence"/>
</dbReference>
<dbReference type="EC" id="2.7.11.1" evidence="2"/>
<comment type="catalytic activity">
    <reaction evidence="10">
        <text>L-threonyl-[protein] + ATP = O-phospho-L-threonyl-[protein] + ADP + H(+)</text>
        <dbReference type="Rhea" id="RHEA:46608"/>
        <dbReference type="Rhea" id="RHEA-COMP:11060"/>
        <dbReference type="Rhea" id="RHEA-COMP:11605"/>
        <dbReference type="ChEBI" id="CHEBI:15378"/>
        <dbReference type="ChEBI" id="CHEBI:30013"/>
        <dbReference type="ChEBI" id="CHEBI:30616"/>
        <dbReference type="ChEBI" id="CHEBI:61977"/>
        <dbReference type="ChEBI" id="CHEBI:456216"/>
        <dbReference type="EC" id="2.7.11.1"/>
    </reaction>
</comment>
<dbReference type="InterPro" id="IPR051272">
    <property type="entry name" value="RIO-type_Ser/Thr_kinase"/>
</dbReference>
<dbReference type="EMBL" id="JAKWBI020000187">
    <property type="protein sequence ID" value="KAJ2899823.1"/>
    <property type="molecule type" value="Genomic_DNA"/>
</dbReference>
<feature type="compositionally biased region" description="Basic residues" evidence="12">
    <location>
        <begin position="404"/>
        <end position="422"/>
    </location>
</feature>
<evidence type="ECO:0000259" key="13">
    <source>
        <dbReference type="SMART" id="SM00090"/>
    </source>
</evidence>
<dbReference type="PROSITE" id="PS01245">
    <property type="entry name" value="RIO1"/>
    <property type="match status" value="1"/>
</dbReference>
<keyword evidence="9" id="KW-0460">Magnesium</keyword>
<evidence type="ECO:0000256" key="11">
    <source>
        <dbReference type="ARBA" id="ARBA00048679"/>
    </source>
</evidence>
<dbReference type="Gene3D" id="3.30.200.20">
    <property type="entry name" value="Phosphorylase Kinase, domain 1"/>
    <property type="match status" value="1"/>
</dbReference>
<keyword evidence="15" id="KW-1185">Reference proteome</keyword>
<evidence type="ECO:0000256" key="12">
    <source>
        <dbReference type="SAM" id="MobiDB-lite"/>
    </source>
</evidence>
<evidence type="ECO:0000256" key="7">
    <source>
        <dbReference type="ARBA" id="ARBA00022777"/>
    </source>
</evidence>
<reference evidence="14" key="1">
    <citation type="submission" date="2022-07" db="EMBL/GenBank/DDBJ databases">
        <title>Draft genome sequence of Zalerion maritima ATCC 34329, a (micro)plastics degrading marine fungus.</title>
        <authorList>
            <person name="Paco A."/>
            <person name="Goncalves M.F.M."/>
            <person name="Rocha-Santos T.A.P."/>
            <person name="Alves A."/>
        </authorList>
    </citation>
    <scope>NUCLEOTIDE SEQUENCE</scope>
    <source>
        <strain evidence="14">ATCC 34329</strain>
    </source>
</reference>
<proteinExistence type="inferred from homology"/>
<name>A0AAD5RNG3_9PEZI</name>
<feature type="region of interest" description="Disordered" evidence="12">
    <location>
        <begin position="363"/>
        <end position="440"/>
    </location>
</feature>
<evidence type="ECO:0000256" key="9">
    <source>
        <dbReference type="ARBA" id="ARBA00022842"/>
    </source>
</evidence>
<dbReference type="PROSITE" id="PS00109">
    <property type="entry name" value="PROTEIN_KINASE_TYR"/>
    <property type="match status" value="1"/>
</dbReference>
<evidence type="ECO:0000256" key="5">
    <source>
        <dbReference type="ARBA" id="ARBA00022723"/>
    </source>
</evidence>
<feature type="domain" description="RIO kinase" evidence="13">
    <location>
        <begin position="15"/>
        <end position="285"/>
    </location>
</feature>
<dbReference type="PANTHER" id="PTHR45723">
    <property type="entry name" value="SERINE/THREONINE-PROTEIN KINASE RIO1"/>
    <property type="match status" value="1"/>
</dbReference>
<dbReference type="GO" id="GO:0004674">
    <property type="term" value="F:protein serine/threonine kinase activity"/>
    <property type="evidence" value="ECO:0007669"/>
    <property type="project" value="UniProtKB-KW"/>
</dbReference>
<feature type="compositionally biased region" description="Basic and acidic residues" evidence="12">
    <location>
        <begin position="363"/>
        <end position="374"/>
    </location>
</feature>
<dbReference type="SMART" id="SM00090">
    <property type="entry name" value="RIO"/>
    <property type="match status" value="1"/>
</dbReference>
<evidence type="ECO:0000256" key="6">
    <source>
        <dbReference type="ARBA" id="ARBA00022741"/>
    </source>
</evidence>
<dbReference type="SUPFAM" id="SSF56112">
    <property type="entry name" value="Protein kinase-like (PK-like)"/>
    <property type="match status" value="1"/>
</dbReference>
<organism evidence="14 15">
    <name type="scientific">Zalerion maritima</name>
    <dbReference type="NCBI Taxonomy" id="339359"/>
    <lineage>
        <taxon>Eukaryota</taxon>
        <taxon>Fungi</taxon>
        <taxon>Dikarya</taxon>
        <taxon>Ascomycota</taxon>
        <taxon>Pezizomycotina</taxon>
        <taxon>Sordariomycetes</taxon>
        <taxon>Lulworthiomycetidae</taxon>
        <taxon>Lulworthiales</taxon>
        <taxon>Lulworthiaceae</taxon>
        <taxon>Zalerion</taxon>
    </lineage>
</organism>
<comment type="catalytic activity">
    <reaction evidence="11">
        <text>L-seryl-[protein] + ATP = O-phospho-L-seryl-[protein] + ADP + H(+)</text>
        <dbReference type="Rhea" id="RHEA:17989"/>
        <dbReference type="Rhea" id="RHEA-COMP:9863"/>
        <dbReference type="Rhea" id="RHEA-COMP:11604"/>
        <dbReference type="ChEBI" id="CHEBI:15378"/>
        <dbReference type="ChEBI" id="CHEBI:29999"/>
        <dbReference type="ChEBI" id="CHEBI:30616"/>
        <dbReference type="ChEBI" id="CHEBI:83421"/>
        <dbReference type="ChEBI" id="CHEBI:456216"/>
        <dbReference type="EC" id="2.7.11.1"/>
    </reaction>
</comment>
<gene>
    <name evidence="14" type="ORF">MKZ38_002765</name>
</gene>
<dbReference type="Pfam" id="PF01163">
    <property type="entry name" value="RIO1"/>
    <property type="match status" value="1"/>
</dbReference>
<accession>A0AAD5RNG3</accession>
<evidence type="ECO:0000256" key="3">
    <source>
        <dbReference type="ARBA" id="ARBA00022527"/>
    </source>
</evidence>
<dbReference type="InterPro" id="IPR008266">
    <property type="entry name" value="Tyr_kinase_AS"/>
</dbReference>
<dbReference type="GO" id="GO:0005524">
    <property type="term" value="F:ATP binding"/>
    <property type="evidence" value="ECO:0007669"/>
    <property type="project" value="UniProtKB-KW"/>
</dbReference>
<feature type="compositionally biased region" description="Basic residues" evidence="12">
    <location>
        <begin position="431"/>
        <end position="440"/>
    </location>
</feature>
<evidence type="ECO:0000256" key="8">
    <source>
        <dbReference type="ARBA" id="ARBA00022840"/>
    </source>
</evidence>
<keyword evidence="6" id="KW-0547">Nucleotide-binding</keyword>
<evidence type="ECO:0000256" key="4">
    <source>
        <dbReference type="ARBA" id="ARBA00022679"/>
    </source>
</evidence>
<comment type="similarity">
    <text evidence="1">Belongs to the protein kinase superfamily. RIO-type Ser/Thr kinase family.</text>
</comment>
<evidence type="ECO:0000256" key="1">
    <source>
        <dbReference type="ARBA" id="ARBA00009196"/>
    </source>
</evidence>
<sequence>MADQFDFVTQSSKLGSERETRDRVLDALTIKTLNKLINTDRVVEIVEGCISSGKEANVYHCRAPADEQNGGSRRRIAVKVYATTANIFKSRQVYMQGWHNTNGVRAGREMIAQWATNEFNHLKRLQKAGIPCPEPIDHRDNVLVMSLLGSEDGTAYPRLLNANLDTTTADTEANEELRDHSEAAKWARLYTQLLCYMRRMYKVSRLVHGDLSEYNILYSPPSTASVDDSEDAGTLHIIDVSQSLEHDHPECLTMLRRDINNVNTFFRRKKVDFLNDSTIFEFVTVDEVPIEMEEMYAHIDSLYESRNPTAGMTAEERAMAEVEENEFRDKFIPRTLTEAYELESGGVEADRTAISHLLAKKDVEDMDDSGKELQDDSSESDGSEFGAPVHSGDEEGSEDAFGQKRPRGKKHVDKAEKHAHKMAVKEEKREQRAKKMPKKVKAVLVAKTAYKKTKKK</sequence>
<dbReference type="Gene3D" id="1.10.510.10">
    <property type="entry name" value="Transferase(Phosphotransferase) domain 1"/>
    <property type="match status" value="1"/>
</dbReference>
<dbReference type="InterPro" id="IPR018935">
    <property type="entry name" value="RIO_kinase_CS"/>
</dbReference>
<dbReference type="AlphaFoldDB" id="A0AAD5RNG3"/>
<keyword evidence="4" id="KW-0808">Transferase</keyword>
<dbReference type="GO" id="GO:0046872">
    <property type="term" value="F:metal ion binding"/>
    <property type="evidence" value="ECO:0007669"/>
    <property type="project" value="UniProtKB-KW"/>
</dbReference>
<evidence type="ECO:0000256" key="10">
    <source>
        <dbReference type="ARBA" id="ARBA00047899"/>
    </source>
</evidence>
<keyword evidence="7" id="KW-0418">Kinase</keyword>
<dbReference type="InterPro" id="IPR018934">
    <property type="entry name" value="RIO_dom"/>
</dbReference>
<keyword evidence="3" id="KW-0723">Serine/threonine-protein kinase</keyword>
<evidence type="ECO:0000313" key="15">
    <source>
        <dbReference type="Proteomes" id="UP001201980"/>
    </source>
</evidence>
<protein>
    <recommendedName>
        <fullName evidence="2">non-specific serine/threonine protein kinase</fullName>
        <ecNumber evidence="2">2.7.11.1</ecNumber>
    </recommendedName>
</protein>
<evidence type="ECO:0000256" key="2">
    <source>
        <dbReference type="ARBA" id="ARBA00012513"/>
    </source>
</evidence>
<keyword evidence="5" id="KW-0479">Metal-binding</keyword>
<comment type="caution">
    <text evidence="14">The sequence shown here is derived from an EMBL/GenBank/DDBJ whole genome shotgun (WGS) entry which is preliminary data.</text>
</comment>
<keyword evidence="8" id="KW-0067">ATP-binding</keyword>
<dbReference type="InterPro" id="IPR000687">
    <property type="entry name" value="RIO_kinase"/>
</dbReference>